<feature type="signal peptide" evidence="4">
    <location>
        <begin position="1"/>
        <end position="20"/>
    </location>
</feature>
<dbReference type="InterPro" id="IPR058637">
    <property type="entry name" value="YknX-like_C"/>
</dbReference>
<evidence type="ECO:0000259" key="5">
    <source>
        <dbReference type="Pfam" id="PF25881"/>
    </source>
</evidence>
<dbReference type="RefSeq" id="WP_003389612.1">
    <property type="nucleotide sequence ID" value="NZ_APBN01000007.1"/>
</dbReference>
<feature type="compositionally biased region" description="Basic and acidic residues" evidence="3">
    <location>
        <begin position="454"/>
        <end position="463"/>
    </location>
</feature>
<gene>
    <name evidence="8" type="ORF">I532_16658</name>
</gene>
<feature type="compositionally biased region" description="Low complexity" evidence="3">
    <location>
        <begin position="435"/>
        <end position="448"/>
    </location>
</feature>
<name>M8D5M2_9BACL</name>
<protein>
    <submittedName>
        <fullName evidence="8">Hlyd family secretion protein</fullName>
    </submittedName>
</protein>
<feature type="domain" description="YknX-like C-terminal permuted SH3-like" evidence="7">
    <location>
        <begin position="343"/>
        <end position="409"/>
    </location>
</feature>
<feature type="chain" id="PRO_5039002766" evidence="4">
    <location>
        <begin position="21"/>
        <end position="463"/>
    </location>
</feature>
<evidence type="ECO:0000256" key="4">
    <source>
        <dbReference type="SAM" id="SignalP"/>
    </source>
</evidence>
<dbReference type="SUPFAM" id="SSF111369">
    <property type="entry name" value="HlyD-like secretion proteins"/>
    <property type="match status" value="2"/>
</dbReference>
<dbReference type="Proteomes" id="UP000012081">
    <property type="component" value="Unassembled WGS sequence"/>
</dbReference>
<dbReference type="InterPro" id="IPR058792">
    <property type="entry name" value="Beta-barrel_RND_2"/>
</dbReference>
<evidence type="ECO:0000259" key="6">
    <source>
        <dbReference type="Pfam" id="PF25954"/>
    </source>
</evidence>
<accession>M8D5M2</accession>
<dbReference type="FunFam" id="2.40.420.20:FF:000006">
    <property type="entry name" value="RND family efflux transporter MFP subunit"/>
    <property type="match status" value="1"/>
</dbReference>
<dbReference type="Gene3D" id="1.10.287.470">
    <property type="entry name" value="Helix hairpin bin"/>
    <property type="match status" value="3"/>
</dbReference>
<comment type="caution">
    <text evidence="8">The sequence shown here is derived from an EMBL/GenBank/DDBJ whole genome shotgun (WGS) entry which is preliminary data.</text>
</comment>
<comment type="similarity">
    <text evidence="1">Belongs to the membrane fusion protein (MFP) (TC 8.A.1) family.</text>
</comment>
<dbReference type="Gene3D" id="2.40.420.20">
    <property type="match status" value="1"/>
</dbReference>
<dbReference type="GO" id="GO:0015562">
    <property type="term" value="F:efflux transmembrane transporter activity"/>
    <property type="evidence" value="ECO:0007669"/>
    <property type="project" value="TreeGrafter"/>
</dbReference>
<evidence type="ECO:0000313" key="8">
    <source>
        <dbReference type="EMBL" id="EMT51574.1"/>
    </source>
</evidence>
<keyword evidence="9" id="KW-1185">Reference proteome</keyword>
<dbReference type="Gene3D" id="2.40.50.100">
    <property type="match status" value="2"/>
</dbReference>
<keyword evidence="4" id="KW-0732">Signal</keyword>
<reference evidence="8 9" key="1">
    <citation type="submission" date="2013-03" db="EMBL/GenBank/DDBJ databases">
        <title>Assembly of a new bacterial strain Brevibacillus borstelensis AK1.</title>
        <authorList>
            <person name="Rajan I."/>
            <person name="PoliReddy D."/>
            <person name="Sugumar T."/>
            <person name="Rathinam K."/>
            <person name="Alqarawi S."/>
            <person name="Khalil A.B."/>
            <person name="Sivakumar N."/>
        </authorList>
    </citation>
    <scope>NUCLEOTIDE SEQUENCE [LARGE SCALE GENOMIC DNA]</scope>
    <source>
        <strain evidence="8 9">AK1</strain>
    </source>
</reference>
<feature type="region of interest" description="Disordered" evidence="3">
    <location>
        <begin position="124"/>
        <end position="143"/>
    </location>
</feature>
<feature type="region of interest" description="Disordered" evidence="3">
    <location>
        <begin position="407"/>
        <end position="463"/>
    </location>
</feature>
<dbReference type="PROSITE" id="PS51257">
    <property type="entry name" value="PROKAR_LIPOPROTEIN"/>
    <property type="match status" value="1"/>
</dbReference>
<dbReference type="NCBIfam" id="TIGR01730">
    <property type="entry name" value="RND_mfp"/>
    <property type="match status" value="1"/>
</dbReference>
<dbReference type="InterPro" id="IPR059052">
    <property type="entry name" value="HH_YbhG-like"/>
</dbReference>
<keyword evidence="2" id="KW-0813">Transport</keyword>
<dbReference type="Gene3D" id="2.40.30.170">
    <property type="match status" value="1"/>
</dbReference>
<dbReference type="Pfam" id="PF25989">
    <property type="entry name" value="YknX_C"/>
    <property type="match status" value="1"/>
</dbReference>
<sequence>MRSSKIKTTAAILAIFGLLAGCSPQQGGMGQRAGAVQRAIPVEVKKADKELFGQKLSLSGRLEAKSQVALTSKASGRITQVHVNVGDQVKAGQPIVTLDGEEAKIQLQRSQASLLSAQARYEEAKEGTPEETVAQTQNQLADSQNKYDAAKKELERTEALYKQGAISAAEYEKAKAALDSAAISLENQKQKLKLDQKGPTAASLASAQASLKQAQADLALAQLNASNLVVKAPIDGVIGSLPVSVGANVGSNTEIAQIINMTTMKVKTQATESQVGLFQNGQEVEINVPAVQLTTKGKVASVSPLADSTKSYPIEIEIANPSLKLKAGMIASIEMTGKPHDALIVPREAIISRENEDYVYIVQEQKAKLVPVKRGESDGERVEIIEGLSGGEEVVVKGQNTLADGSSVVVIDPNQPASSQDAGKQENSGKRQRGPQNQQNPENPQNAPTNGSENQERPARPKG</sequence>
<dbReference type="PANTHER" id="PTHR30469">
    <property type="entry name" value="MULTIDRUG RESISTANCE PROTEIN MDTA"/>
    <property type="match status" value="1"/>
</dbReference>
<dbReference type="OrthoDB" id="2456449at2"/>
<dbReference type="PATRIC" id="fig|1300222.3.peg.3488"/>
<dbReference type="STRING" id="1300222.I532_16658"/>
<feature type="compositionally biased region" description="Polar residues" evidence="3">
    <location>
        <begin position="133"/>
        <end position="143"/>
    </location>
</feature>
<evidence type="ECO:0000256" key="3">
    <source>
        <dbReference type="SAM" id="MobiDB-lite"/>
    </source>
</evidence>
<evidence type="ECO:0000313" key="9">
    <source>
        <dbReference type="Proteomes" id="UP000012081"/>
    </source>
</evidence>
<evidence type="ECO:0000259" key="7">
    <source>
        <dbReference type="Pfam" id="PF25989"/>
    </source>
</evidence>
<dbReference type="EMBL" id="APBN01000007">
    <property type="protein sequence ID" value="EMT51574.1"/>
    <property type="molecule type" value="Genomic_DNA"/>
</dbReference>
<dbReference type="InterPro" id="IPR006143">
    <property type="entry name" value="RND_pump_MFP"/>
</dbReference>
<dbReference type="AlphaFoldDB" id="M8D5M2"/>
<evidence type="ECO:0000256" key="1">
    <source>
        <dbReference type="ARBA" id="ARBA00009477"/>
    </source>
</evidence>
<feature type="domain" description="YbhG-like alpha-helical hairpin" evidence="5">
    <location>
        <begin position="98"/>
        <end position="225"/>
    </location>
</feature>
<organism evidence="8 9">
    <name type="scientific">Brevibacillus borstelensis AK1</name>
    <dbReference type="NCBI Taxonomy" id="1300222"/>
    <lineage>
        <taxon>Bacteria</taxon>
        <taxon>Bacillati</taxon>
        <taxon>Bacillota</taxon>
        <taxon>Bacilli</taxon>
        <taxon>Bacillales</taxon>
        <taxon>Paenibacillaceae</taxon>
        <taxon>Brevibacillus</taxon>
    </lineage>
</organism>
<feature type="domain" description="CusB-like beta-barrel" evidence="6">
    <location>
        <begin position="267"/>
        <end position="337"/>
    </location>
</feature>
<dbReference type="Pfam" id="PF25881">
    <property type="entry name" value="HH_YBHG"/>
    <property type="match status" value="1"/>
</dbReference>
<dbReference type="Pfam" id="PF25954">
    <property type="entry name" value="Beta-barrel_RND_2"/>
    <property type="match status" value="1"/>
</dbReference>
<proteinExistence type="inferred from homology"/>
<evidence type="ECO:0000256" key="2">
    <source>
        <dbReference type="ARBA" id="ARBA00022448"/>
    </source>
</evidence>
<dbReference type="GO" id="GO:1990281">
    <property type="term" value="C:efflux pump complex"/>
    <property type="evidence" value="ECO:0007669"/>
    <property type="project" value="TreeGrafter"/>
</dbReference>